<dbReference type="AlphaFoldDB" id="A0A6C0ENZ3"/>
<protein>
    <submittedName>
        <fullName evidence="1">Uncharacterized protein</fullName>
    </submittedName>
</protein>
<organism evidence="1">
    <name type="scientific">viral metagenome</name>
    <dbReference type="NCBI Taxonomy" id="1070528"/>
    <lineage>
        <taxon>unclassified sequences</taxon>
        <taxon>metagenomes</taxon>
        <taxon>organismal metagenomes</taxon>
    </lineage>
</organism>
<reference evidence="1" key="1">
    <citation type="journal article" date="2020" name="Nature">
        <title>Giant virus diversity and host interactions through global metagenomics.</title>
        <authorList>
            <person name="Schulz F."/>
            <person name="Roux S."/>
            <person name="Paez-Espino D."/>
            <person name="Jungbluth S."/>
            <person name="Walsh D.A."/>
            <person name="Denef V.J."/>
            <person name="McMahon K.D."/>
            <person name="Konstantinidis K.T."/>
            <person name="Eloe-Fadrosh E.A."/>
            <person name="Kyrpides N.C."/>
            <person name="Woyke T."/>
        </authorList>
    </citation>
    <scope>NUCLEOTIDE SEQUENCE</scope>
    <source>
        <strain evidence="1">GVMAG-M-3300009151-35</strain>
    </source>
</reference>
<accession>A0A6C0ENZ3</accession>
<evidence type="ECO:0000313" key="1">
    <source>
        <dbReference type="EMBL" id="QHT30688.1"/>
    </source>
</evidence>
<name>A0A6C0ENZ3_9ZZZZ</name>
<sequence length="108" mass="12983">MEILYFDKTDFKNTIINDSIRNETIDFRDFIRAFTAKNSENNNIKIVIKYAGTLENAIDIYQRYYRFIIEIDEEDVINYSDMAYVILYEYFFNDILSKILEHSLTCSE</sequence>
<proteinExistence type="predicted"/>
<dbReference type="EMBL" id="MN738907">
    <property type="protein sequence ID" value="QHT30688.1"/>
    <property type="molecule type" value="Genomic_DNA"/>
</dbReference>